<dbReference type="AlphaFoldDB" id="A0A0S3SK77"/>
<name>A0A0S3SK77_PHAAN</name>
<organism evidence="3 4">
    <name type="scientific">Vigna angularis var. angularis</name>
    <dbReference type="NCBI Taxonomy" id="157739"/>
    <lineage>
        <taxon>Eukaryota</taxon>
        <taxon>Viridiplantae</taxon>
        <taxon>Streptophyta</taxon>
        <taxon>Embryophyta</taxon>
        <taxon>Tracheophyta</taxon>
        <taxon>Spermatophyta</taxon>
        <taxon>Magnoliopsida</taxon>
        <taxon>eudicotyledons</taxon>
        <taxon>Gunneridae</taxon>
        <taxon>Pentapetalae</taxon>
        <taxon>rosids</taxon>
        <taxon>fabids</taxon>
        <taxon>Fabales</taxon>
        <taxon>Fabaceae</taxon>
        <taxon>Papilionoideae</taxon>
        <taxon>50 kb inversion clade</taxon>
        <taxon>NPAAA clade</taxon>
        <taxon>indigoferoid/millettioid clade</taxon>
        <taxon>Phaseoleae</taxon>
        <taxon>Vigna</taxon>
    </lineage>
</organism>
<dbReference type="OrthoDB" id="6424451at2759"/>
<dbReference type="Gene3D" id="3.20.80.10">
    <property type="entry name" value="Regulatory factor, effector binding domain"/>
    <property type="match status" value="1"/>
</dbReference>
<dbReference type="Pfam" id="PF04832">
    <property type="entry name" value="SOUL"/>
    <property type="match status" value="1"/>
</dbReference>
<accession>A0A0S3SK77</accession>
<reference evidence="3 4" key="1">
    <citation type="journal article" date="2015" name="Sci. Rep.">
        <title>The power of single molecule real-time sequencing technology in the de novo assembly of a eukaryotic genome.</title>
        <authorList>
            <person name="Sakai H."/>
            <person name="Naito K."/>
            <person name="Ogiso-Tanaka E."/>
            <person name="Takahashi Y."/>
            <person name="Iseki K."/>
            <person name="Muto C."/>
            <person name="Satou K."/>
            <person name="Teruya K."/>
            <person name="Shiroma A."/>
            <person name="Shimoji M."/>
            <person name="Hirano T."/>
            <person name="Itoh T."/>
            <person name="Kaga A."/>
            <person name="Tomooka N."/>
        </authorList>
    </citation>
    <scope>NUCLEOTIDE SEQUENCE [LARGE SCALE GENOMIC DNA]</scope>
    <source>
        <strain evidence="4">cv. Shumari</strain>
    </source>
</reference>
<keyword evidence="4" id="KW-1185">Reference proteome</keyword>
<dbReference type="InterPro" id="IPR006917">
    <property type="entry name" value="SOUL_heme-bd"/>
</dbReference>
<evidence type="ECO:0000313" key="3">
    <source>
        <dbReference type="EMBL" id="BAT93234.1"/>
    </source>
</evidence>
<dbReference type="InterPro" id="IPR011256">
    <property type="entry name" value="Reg_factor_effector_dom_sf"/>
</dbReference>
<dbReference type="PANTHER" id="PTHR11220">
    <property type="entry name" value="HEME-BINDING PROTEIN-RELATED"/>
    <property type="match status" value="1"/>
</dbReference>
<dbReference type="FunFam" id="3.20.80.10:FF:000002">
    <property type="entry name" value="Heme-binding protein 2"/>
    <property type="match status" value="1"/>
</dbReference>
<evidence type="ECO:0008006" key="5">
    <source>
        <dbReference type="Google" id="ProtNLM"/>
    </source>
</evidence>
<evidence type="ECO:0000313" key="4">
    <source>
        <dbReference type="Proteomes" id="UP000291084"/>
    </source>
</evidence>
<dbReference type="SUPFAM" id="SSF55136">
    <property type="entry name" value="Probable bacterial effector-binding domain"/>
    <property type="match status" value="1"/>
</dbReference>
<evidence type="ECO:0000256" key="2">
    <source>
        <dbReference type="SAM" id="SignalP"/>
    </source>
</evidence>
<protein>
    <recommendedName>
        <fullName evidence="5">Heme-binding protein</fullName>
    </recommendedName>
</protein>
<gene>
    <name evidence="3" type="primary">Vigan.07G216800</name>
    <name evidence="3" type="ORF">VIGAN_07216800</name>
</gene>
<dbReference type="PANTHER" id="PTHR11220:SF25">
    <property type="entry name" value="F3F9.4"/>
    <property type="match status" value="1"/>
</dbReference>
<dbReference type="EMBL" id="AP015040">
    <property type="protein sequence ID" value="BAT93234.1"/>
    <property type="molecule type" value="Genomic_DNA"/>
</dbReference>
<feature type="signal peptide" evidence="2">
    <location>
        <begin position="1"/>
        <end position="39"/>
    </location>
</feature>
<keyword evidence="2" id="KW-0732">Signal</keyword>
<sequence length="242" mass="27042">MLHLQHSATLAMAVSTIITLKFLSLFSFLLLLSISGVSSHSHQNAVRGTIPPTCKRIECPNHDVIEMGDGYEIRHYNNSTVWKSTSSIQDISLVQATRTGFRSLFDYIQGNNDWKQKIEMTAPVITEVSPSKSSFVVSFLVPKENQANPPPAKGLHVQRWKNVYVAARQFGGYVNDSNVEVEASALLASIAGTDWSGAIDKSHRDGHASVYTVAQYNDPLEYDNRVNEIWLLFEMESERHAM</sequence>
<feature type="chain" id="PRO_5006618313" description="Heme-binding protein" evidence="2">
    <location>
        <begin position="40"/>
        <end position="242"/>
    </location>
</feature>
<dbReference type="Proteomes" id="UP000291084">
    <property type="component" value="Chromosome 7"/>
</dbReference>
<comment type="similarity">
    <text evidence="1">Belongs to the HEBP family.</text>
</comment>
<proteinExistence type="inferred from homology"/>
<evidence type="ECO:0000256" key="1">
    <source>
        <dbReference type="ARBA" id="ARBA00009817"/>
    </source>
</evidence>